<dbReference type="CDD" id="cd22415">
    <property type="entry name" value="KH-I_Vigilin_rpt12"/>
    <property type="match status" value="1"/>
</dbReference>
<evidence type="ECO:0000256" key="2">
    <source>
        <dbReference type="ARBA" id="ARBA00022490"/>
    </source>
</evidence>
<dbReference type="Proteomes" id="UP000001554">
    <property type="component" value="Chromosome 14"/>
</dbReference>
<dbReference type="KEGG" id="bfo:118430305"/>
<feature type="domain" description="K Homology" evidence="7">
    <location>
        <begin position="1118"/>
        <end position="1187"/>
    </location>
</feature>
<feature type="domain" description="K Homology" evidence="7">
    <location>
        <begin position="64"/>
        <end position="140"/>
    </location>
</feature>
<accession>A0A9J7NBK5</accession>
<dbReference type="CDD" id="cd22407">
    <property type="entry name" value="KH-I_Vigilin_rpt3"/>
    <property type="match status" value="1"/>
</dbReference>
<evidence type="ECO:0000256" key="5">
    <source>
        <dbReference type="PROSITE-ProRule" id="PRU00117"/>
    </source>
</evidence>
<dbReference type="InterPro" id="IPR036612">
    <property type="entry name" value="KH_dom_type_1_sf"/>
</dbReference>
<dbReference type="CDD" id="cd22408">
    <property type="entry name" value="KH-I_Vigilin_rpt4"/>
    <property type="match status" value="1"/>
</dbReference>
<feature type="domain" description="K Homology" evidence="7">
    <location>
        <begin position="644"/>
        <end position="713"/>
    </location>
</feature>
<dbReference type="OrthoDB" id="10027144at2759"/>
<feature type="domain" description="K Homology" evidence="7">
    <location>
        <begin position="213"/>
        <end position="281"/>
    </location>
</feature>
<dbReference type="InterPro" id="IPR004088">
    <property type="entry name" value="KH_dom_type_1"/>
</dbReference>
<dbReference type="CDD" id="cd22412">
    <property type="entry name" value="KH-I_Vigilin_rpt9"/>
    <property type="match status" value="1"/>
</dbReference>
<protein>
    <submittedName>
        <fullName evidence="9">Vigilin-like</fullName>
    </submittedName>
</protein>
<reference evidence="9" key="2">
    <citation type="submission" date="2025-08" db="UniProtKB">
        <authorList>
            <consortium name="RefSeq"/>
        </authorList>
    </citation>
    <scope>IDENTIFICATION</scope>
    <source>
        <strain evidence="9">S238N-H82</strain>
        <tissue evidence="9">Testes</tissue>
    </source>
</reference>
<dbReference type="GO" id="GO:0003729">
    <property type="term" value="F:mRNA binding"/>
    <property type="evidence" value="ECO:0000318"/>
    <property type="project" value="GO_Central"/>
</dbReference>
<dbReference type="CDD" id="cd22405">
    <property type="entry name" value="KH-I_Vigilin_rpt1"/>
    <property type="match status" value="1"/>
</dbReference>
<dbReference type="CDD" id="cd22418">
    <property type="entry name" value="KH-I_Vigilin_rpt15"/>
    <property type="match status" value="1"/>
</dbReference>
<keyword evidence="8" id="KW-1185">Reference proteome</keyword>
<comment type="subcellular location">
    <subcellularLocation>
        <location evidence="1">Cytoplasm</location>
    </subcellularLocation>
</comment>
<evidence type="ECO:0000256" key="1">
    <source>
        <dbReference type="ARBA" id="ARBA00004496"/>
    </source>
</evidence>
<evidence type="ECO:0000256" key="4">
    <source>
        <dbReference type="ARBA" id="ARBA00022884"/>
    </source>
</evidence>
<dbReference type="Pfam" id="PF24668">
    <property type="entry name" value="KH_Vigilin"/>
    <property type="match status" value="1"/>
</dbReference>
<dbReference type="SUPFAM" id="SSF54791">
    <property type="entry name" value="Eukaryotic type KH-domain (KH-domain type I)"/>
    <property type="match status" value="13"/>
</dbReference>
<dbReference type="GeneID" id="118430305"/>
<dbReference type="CDD" id="cd22411">
    <property type="entry name" value="KH-I_Vigilin_rpt8"/>
    <property type="match status" value="1"/>
</dbReference>
<feature type="domain" description="K Homology" evidence="7">
    <location>
        <begin position="498"/>
        <end position="567"/>
    </location>
</feature>
<feature type="compositionally biased region" description="Polar residues" evidence="6">
    <location>
        <begin position="1236"/>
        <end position="1250"/>
    </location>
</feature>
<proteinExistence type="predicted"/>
<dbReference type="PANTHER" id="PTHR10627">
    <property type="entry name" value="SCP160"/>
    <property type="match status" value="1"/>
</dbReference>
<keyword evidence="4 5" id="KW-0694">RNA-binding</keyword>
<dbReference type="CDD" id="cd22406">
    <property type="entry name" value="KH-I_Vigilin_rpt2"/>
    <property type="match status" value="1"/>
</dbReference>
<feature type="region of interest" description="Disordered" evidence="6">
    <location>
        <begin position="1"/>
        <end position="24"/>
    </location>
</feature>
<feature type="domain" description="K Homology" evidence="7">
    <location>
        <begin position="966"/>
        <end position="1032"/>
    </location>
</feature>
<evidence type="ECO:0000256" key="6">
    <source>
        <dbReference type="SAM" id="MobiDB-lite"/>
    </source>
</evidence>
<feature type="domain" description="K Homology" evidence="7">
    <location>
        <begin position="286"/>
        <end position="354"/>
    </location>
</feature>
<dbReference type="CDD" id="cd02394">
    <property type="entry name" value="KH-I_Vigilin_rpt6"/>
    <property type="match status" value="1"/>
</dbReference>
<reference evidence="8" key="1">
    <citation type="journal article" date="2020" name="Nat. Ecol. Evol.">
        <title>Deeply conserved synteny resolves early events in vertebrate evolution.</title>
        <authorList>
            <person name="Simakov O."/>
            <person name="Marletaz F."/>
            <person name="Yue J.X."/>
            <person name="O'Connell B."/>
            <person name="Jenkins J."/>
            <person name="Brandt A."/>
            <person name="Calef R."/>
            <person name="Tung C.H."/>
            <person name="Huang T.K."/>
            <person name="Schmutz J."/>
            <person name="Satoh N."/>
            <person name="Yu J.K."/>
            <person name="Putnam N.H."/>
            <person name="Green R.E."/>
            <person name="Rokhsar D.S."/>
        </authorList>
    </citation>
    <scope>NUCLEOTIDE SEQUENCE [LARGE SCALE GENOMIC DNA]</scope>
    <source>
        <strain evidence="8">S238N-H82</strain>
    </source>
</reference>
<evidence type="ECO:0000256" key="3">
    <source>
        <dbReference type="ARBA" id="ARBA00022737"/>
    </source>
</evidence>
<feature type="domain" description="K Homology" evidence="7">
    <location>
        <begin position="1044"/>
        <end position="1114"/>
    </location>
</feature>
<dbReference type="PANTHER" id="PTHR10627:SF31">
    <property type="entry name" value="DODECA-SATELLITE-BINDING PROTEIN 1, ISOFORM A"/>
    <property type="match status" value="1"/>
</dbReference>
<dbReference type="FunFam" id="3.30.1370.10:FF:000018">
    <property type="entry name" value="vigilin isoform X1"/>
    <property type="match status" value="2"/>
</dbReference>
<dbReference type="InterPro" id="IPR004087">
    <property type="entry name" value="KH_dom"/>
</dbReference>
<feature type="domain" description="K Homology" evidence="7">
    <location>
        <begin position="864"/>
        <end position="965"/>
    </location>
</feature>
<feature type="domain" description="K Homology" evidence="7">
    <location>
        <begin position="791"/>
        <end position="860"/>
    </location>
</feature>
<keyword evidence="3" id="KW-0677">Repeat</keyword>
<evidence type="ECO:0000313" key="8">
    <source>
        <dbReference type="Proteomes" id="UP000001554"/>
    </source>
</evidence>
<dbReference type="AlphaFoldDB" id="A0A9J7NBK5"/>
<dbReference type="CDD" id="cd22413">
    <property type="entry name" value="KH-I_Vigilin_rpt10"/>
    <property type="match status" value="1"/>
</dbReference>
<dbReference type="FunFam" id="3.30.1370.10:FF:000039">
    <property type="entry name" value="vigilin isoform X1"/>
    <property type="match status" value="1"/>
</dbReference>
<gene>
    <name evidence="9" type="primary">LOC118430305</name>
</gene>
<feature type="domain" description="K Homology" evidence="7">
    <location>
        <begin position="426"/>
        <end position="494"/>
    </location>
</feature>
<evidence type="ECO:0000259" key="7">
    <source>
        <dbReference type="SMART" id="SM00322"/>
    </source>
</evidence>
<feature type="domain" description="K Homology" evidence="7">
    <location>
        <begin position="141"/>
        <end position="209"/>
    </location>
</feature>
<organism evidence="8 9">
    <name type="scientific">Branchiostoma floridae</name>
    <name type="common">Florida lancelet</name>
    <name type="synonym">Amphioxus</name>
    <dbReference type="NCBI Taxonomy" id="7739"/>
    <lineage>
        <taxon>Eukaryota</taxon>
        <taxon>Metazoa</taxon>
        <taxon>Chordata</taxon>
        <taxon>Cephalochordata</taxon>
        <taxon>Leptocardii</taxon>
        <taxon>Amphioxiformes</taxon>
        <taxon>Branchiostomatidae</taxon>
        <taxon>Branchiostoma</taxon>
    </lineage>
</organism>
<dbReference type="FunFam" id="3.30.1370.10:FF:000061">
    <property type="entry name" value="High density lipoprotein binding protein"/>
    <property type="match status" value="1"/>
</dbReference>
<dbReference type="Gene3D" id="3.30.1370.10">
    <property type="entry name" value="K Homology domain, type 1"/>
    <property type="match status" value="15"/>
</dbReference>
<keyword evidence="2" id="KW-0963">Cytoplasm</keyword>
<dbReference type="RefSeq" id="XP_035696950.1">
    <property type="nucleotide sequence ID" value="XM_035841057.1"/>
</dbReference>
<sequence length="1266" mass="141552">MSSDMYSEEPGVPDVGKSPRDLDEEAYMPTYAEAFPPLPQTAVDRAAVSDAPVWGAKPIKSSITTQVFRVPVEERRYKQLNDEQFGEEGKQQAKACQDIMKNTACHIEISLSKDQSLTIMVTGKQQDVMKARKELLSQLQTQAQANVNIPKEHYRYILGRAGKKLQDLEMATATKITIPRQDDKTNIIKITGTKEGIERARHEIQLISDEQAKLAFERLPVPKCFHPFIRGPKDEILNQIIADTGARINIPPPSVNKDELTVAGEKEAVQRAVQRIMGIYDEKKRKTCTISVEVRKSQHKYVIGPKGNNLAEIMATTGVSVEMPALDTPTETILLRGEQDKLGMALTQVYARANSVVIDEVVAPAWLHRFIIGRKGQNIRQIMQDLPKVHIEFTDGQDKITLEGPPEEVEQARRALEEITRDLQSRMDFAELTVEQKYHRHIIGKNGANITRIKNETKTSIRIPPDEENSNLIRIEGDPAGVQEAKKEISDMVNKMENERTKDILIEQRFHRTIIGTKGEKIREVRDKFPEVIITFPEPSRKSDVVTLRGPKQDVDKCFKYLTQMVQEIAAQNYKIDVPIYKKFHKNIIGKGGATIRKIREETNTRIDLPTESSDSDVISIIGRKKDCEDARDRIQAIQNELANVTSVDINIPAKFHNSIIGAKGRLIRSIMEDCGGVIIRFPDEGSGSDKVTIRGPKEDVEKAKQQLLELSNERAQSGHTSEVRAKPEHHKFLIGRGGANIRKVRDNTGARIIFPTSKDDDQELITIMGTKEAVSAARTELEGLIKDLDKIVEGDVSVDPKYHRHFVARRGAVLREIADDFGGVQVSFPRSGVKSDKVVLKGAKDCVEGAKNRIMEIVADLESQVTIECVIAQKNHRTVMGPKGSRVQAVTAEFEVGIKFPDRRTEEPSSPTSPNGTGEEAVVNGDAASQESGEAEPKKSDIILITGNKDRCEQAKAALLALVPITEEVEVPFDYHRFIIGQKGRDIRKLMEENDVNITIPPANLESNFIKITGPPTNVERAKGAVAARVEELDKEKEDRILRNFQLVVTVDPKYHPKIIGRKGAVISKIRQDHDVNIQFPDKGKEEEENKIVVTGYEKNAEAAKVDILKIVSELEDMVSEDVWIDSRVHPRLIGGRGRAIRKVMDDYKVDIRFPTPNAEDPNIVNITGLPEHVEDCKDYLLNLEEEYMQDIVDQEAMSQYMKPSRTEEASGNRPAHSKGFVVRDAPWSAAPPDSTDTTEFPTLGNTASPAPPVQGGAVRWGPRR</sequence>
<feature type="domain" description="K Homology" evidence="7">
    <location>
        <begin position="355"/>
        <end position="421"/>
    </location>
</feature>
<dbReference type="SMART" id="SM00322">
    <property type="entry name" value="KH"/>
    <property type="match status" value="15"/>
</dbReference>
<feature type="domain" description="K Homology" evidence="7">
    <location>
        <begin position="572"/>
        <end position="640"/>
    </location>
</feature>
<feature type="region of interest" description="Disordered" evidence="6">
    <location>
        <begin position="1227"/>
        <end position="1266"/>
    </location>
</feature>
<feature type="domain" description="K Homology" evidence="7">
    <location>
        <begin position="718"/>
        <end position="787"/>
    </location>
</feature>
<dbReference type="Pfam" id="PF00013">
    <property type="entry name" value="KH_1"/>
    <property type="match status" value="13"/>
</dbReference>
<dbReference type="CDD" id="cd22416">
    <property type="entry name" value="KH-I_Vigilin_rpt13"/>
    <property type="match status" value="1"/>
</dbReference>
<evidence type="ECO:0000313" key="9">
    <source>
        <dbReference type="RefSeq" id="XP_035696950.1"/>
    </source>
</evidence>
<dbReference type="CDD" id="cd22417">
    <property type="entry name" value="KH-I_Vigilin_rpt14"/>
    <property type="match status" value="1"/>
</dbReference>
<name>A0A9J7NBK5_BRAFL</name>
<dbReference type="CDD" id="cd22414">
    <property type="entry name" value="KH-I_Vigilin_rpt11"/>
    <property type="match status" value="1"/>
</dbReference>
<dbReference type="OMA" id="DHAGQQV"/>
<dbReference type="PROSITE" id="PS50084">
    <property type="entry name" value="KH_TYPE_1"/>
    <property type="match status" value="14"/>
</dbReference>
<dbReference type="CDD" id="cd22410">
    <property type="entry name" value="KH-I_Vigilin_rpt7"/>
    <property type="match status" value="1"/>
</dbReference>
<feature type="region of interest" description="Disordered" evidence="6">
    <location>
        <begin position="899"/>
        <end position="940"/>
    </location>
</feature>
<dbReference type="CDD" id="cd22409">
    <property type="entry name" value="KH-I_Vigilin_rpt5"/>
    <property type="match status" value="1"/>
</dbReference>
<dbReference type="InterPro" id="IPR057778">
    <property type="entry name" value="KH_Vigilin_N"/>
</dbReference>